<sequence>MMKAKVKNCYICKNNITDIDYKDTDLLKRFLSAYGKIVPKKRSGACTKHQRPVTAAIKQARIMGFLPFVVE</sequence>
<evidence type="ECO:0000256" key="5">
    <source>
        <dbReference type="RuleBase" id="RU003910"/>
    </source>
</evidence>
<evidence type="ECO:0000256" key="1">
    <source>
        <dbReference type="ARBA" id="ARBA00005589"/>
    </source>
</evidence>
<dbReference type="GO" id="GO:0003735">
    <property type="term" value="F:structural constituent of ribosome"/>
    <property type="evidence" value="ECO:0007669"/>
    <property type="project" value="InterPro"/>
</dbReference>
<name>A0A1G2BQL9_9BACT</name>
<dbReference type="PANTHER" id="PTHR13479:SF40">
    <property type="entry name" value="SMALL RIBOSOMAL SUBUNIT PROTEIN BS18M"/>
    <property type="match status" value="1"/>
</dbReference>
<dbReference type="GO" id="GO:0070181">
    <property type="term" value="F:small ribosomal subunit rRNA binding"/>
    <property type="evidence" value="ECO:0007669"/>
    <property type="project" value="TreeGrafter"/>
</dbReference>
<keyword evidence="4" id="KW-0694">RNA-binding</keyword>
<keyword evidence="3 4" id="KW-0687">Ribonucleoprotein</keyword>
<accession>A0A1G2BQL9</accession>
<proteinExistence type="inferred from homology"/>
<protein>
    <recommendedName>
        <fullName evidence="4">Small ribosomal subunit protein bS18</fullName>
    </recommendedName>
</protein>
<dbReference type="PANTHER" id="PTHR13479">
    <property type="entry name" value="30S RIBOSOMAL PROTEIN S18"/>
    <property type="match status" value="1"/>
</dbReference>
<dbReference type="SUPFAM" id="SSF46911">
    <property type="entry name" value="Ribosomal protein S18"/>
    <property type="match status" value="1"/>
</dbReference>
<dbReference type="GO" id="GO:0006412">
    <property type="term" value="P:translation"/>
    <property type="evidence" value="ECO:0007669"/>
    <property type="project" value="UniProtKB-UniRule"/>
</dbReference>
<dbReference type="NCBIfam" id="TIGR00165">
    <property type="entry name" value="S18"/>
    <property type="match status" value="1"/>
</dbReference>
<evidence type="ECO:0000256" key="3">
    <source>
        <dbReference type="ARBA" id="ARBA00023274"/>
    </source>
</evidence>
<reference evidence="6 7" key="1">
    <citation type="journal article" date="2016" name="Nat. Commun.">
        <title>Thousands of microbial genomes shed light on interconnected biogeochemical processes in an aquifer system.</title>
        <authorList>
            <person name="Anantharaman K."/>
            <person name="Brown C.T."/>
            <person name="Hug L.A."/>
            <person name="Sharon I."/>
            <person name="Castelle C.J."/>
            <person name="Probst A.J."/>
            <person name="Thomas B.C."/>
            <person name="Singh A."/>
            <person name="Wilkins M.J."/>
            <person name="Karaoz U."/>
            <person name="Brodie E.L."/>
            <person name="Williams K.H."/>
            <person name="Hubbard S.S."/>
            <person name="Banfield J.F."/>
        </authorList>
    </citation>
    <scope>NUCLEOTIDE SEQUENCE [LARGE SCALE GENOMIC DNA]</scope>
</reference>
<keyword evidence="4" id="KW-0699">rRNA-binding</keyword>
<evidence type="ECO:0000256" key="2">
    <source>
        <dbReference type="ARBA" id="ARBA00022980"/>
    </source>
</evidence>
<dbReference type="Proteomes" id="UP000178109">
    <property type="component" value="Unassembled WGS sequence"/>
</dbReference>
<comment type="similarity">
    <text evidence="1 4 5">Belongs to the bacterial ribosomal protein bS18 family.</text>
</comment>
<comment type="caution">
    <text evidence="6">The sequence shown here is derived from an EMBL/GenBank/DDBJ whole genome shotgun (WGS) entry which is preliminary data.</text>
</comment>
<dbReference type="Pfam" id="PF01084">
    <property type="entry name" value="Ribosomal_S18"/>
    <property type="match status" value="1"/>
</dbReference>
<evidence type="ECO:0000256" key="4">
    <source>
        <dbReference type="HAMAP-Rule" id="MF_00270"/>
    </source>
</evidence>
<comment type="function">
    <text evidence="4">Binds as a heterodimer with protein bS6 to the central domain of the 16S rRNA, where it helps stabilize the platform of the 30S subunit.</text>
</comment>
<dbReference type="PRINTS" id="PR00974">
    <property type="entry name" value="RIBOSOMALS18"/>
</dbReference>
<dbReference type="HAMAP" id="MF_00270">
    <property type="entry name" value="Ribosomal_bS18"/>
    <property type="match status" value="1"/>
</dbReference>
<gene>
    <name evidence="4" type="primary">rpsR</name>
    <name evidence="6" type="ORF">A3H70_00065</name>
</gene>
<dbReference type="GO" id="GO:0022627">
    <property type="term" value="C:cytosolic small ribosomal subunit"/>
    <property type="evidence" value="ECO:0007669"/>
    <property type="project" value="TreeGrafter"/>
</dbReference>
<evidence type="ECO:0000313" key="6">
    <source>
        <dbReference type="EMBL" id="OGY91408.1"/>
    </source>
</evidence>
<dbReference type="AlphaFoldDB" id="A0A1G2BQL9"/>
<evidence type="ECO:0000313" key="7">
    <source>
        <dbReference type="Proteomes" id="UP000178109"/>
    </source>
</evidence>
<dbReference type="InterPro" id="IPR036870">
    <property type="entry name" value="Ribosomal_bS18_sf"/>
</dbReference>
<dbReference type="Gene3D" id="4.10.640.10">
    <property type="entry name" value="Ribosomal protein S18"/>
    <property type="match status" value="1"/>
</dbReference>
<comment type="subunit">
    <text evidence="4">Part of the 30S ribosomal subunit. Forms a tight heterodimer with protein bS6.</text>
</comment>
<organism evidence="6 7">
    <name type="scientific">Candidatus Komeilibacteria bacterium RIFCSPLOWO2_02_FULL_48_11</name>
    <dbReference type="NCBI Taxonomy" id="1798553"/>
    <lineage>
        <taxon>Bacteria</taxon>
        <taxon>Candidatus Komeiliibacteriota</taxon>
    </lineage>
</organism>
<dbReference type="InterPro" id="IPR001648">
    <property type="entry name" value="Ribosomal_bS18"/>
</dbReference>
<dbReference type="STRING" id="1798553.A3H70_00065"/>
<dbReference type="EMBL" id="MHKO01000047">
    <property type="protein sequence ID" value="OGY91408.1"/>
    <property type="molecule type" value="Genomic_DNA"/>
</dbReference>
<keyword evidence="2 4" id="KW-0689">Ribosomal protein</keyword>